<feature type="domain" description="O-methyltransferase dimerisation" evidence="1">
    <location>
        <begin position="1"/>
        <end position="79"/>
    </location>
</feature>
<dbReference type="InterPro" id="IPR036388">
    <property type="entry name" value="WH-like_DNA-bd_sf"/>
</dbReference>
<dbReference type="SUPFAM" id="SSF46785">
    <property type="entry name" value="Winged helix' DNA-binding domain"/>
    <property type="match status" value="1"/>
</dbReference>
<dbReference type="Pfam" id="PF08100">
    <property type="entry name" value="Dimerisation"/>
    <property type="match status" value="1"/>
</dbReference>
<evidence type="ECO:0000313" key="3">
    <source>
        <dbReference type="Proteomes" id="UP001311915"/>
    </source>
</evidence>
<evidence type="ECO:0000313" key="2">
    <source>
        <dbReference type="EMBL" id="KAK4729111.1"/>
    </source>
</evidence>
<keyword evidence="3" id="KW-1185">Reference proteome</keyword>
<reference evidence="2 3" key="1">
    <citation type="submission" date="2023-10" db="EMBL/GenBank/DDBJ databases">
        <title>Genome-Wide Identification Analysis in wild type Solanum Pinnatisectum Reveals Some Genes Defensing Phytophthora Infestans.</title>
        <authorList>
            <person name="Sun C."/>
        </authorList>
    </citation>
    <scope>NUCLEOTIDE SEQUENCE [LARGE SCALE GENOMIC DNA]</scope>
    <source>
        <strain evidence="2">LQN</strain>
        <tissue evidence="2">Leaf</tissue>
    </source>
</reference>
<dbReference type="PANTHER" id="PTHR11746">
    <property type="entry name" value="O-METHYLTRANSFERASE"/>
    <property type="match status" value="1"/>
</dbReference>
<dbReference type="AlphaFoldDB" id="A0AAV9LTQ8"/>
<dbReference type="Gene3D" id="1.10.10.10">
    <property type="entry name" value="Winged helix-like DNA-binding domain superfamily/Winged helix DNA-binding domain"/>
    <property type="match status" value="1"/>
</dbReference>
<evidence type="ECO:0000259" key="1">
    <source>
        <dbReference type="Pfam" id="PF08100"/>
    </source>
</evidence>
<dbReference type="InterPro" id="IPR036390">
    <property type="entry name" value="WH_DNA-bd_sf"/>
</dbReference>
<dbReference type="InterPro" id="IPR016461">
    <property type="entry name" value="COMT-like"/>
</dbReference>
<organism evidence="2 3">
    <name type="scientific">Solanum pinnatisectum</name>
    <name type="common">tansyleaf nightshade</name>
    <dbReference type="NCBI Taxonomy" id="50273"/>
    <lineage>
        <taxon>Eukaryota</taxon>
        <taxon>Viridiplantae</taxon>
        <taxon>Streptophyta</taxon>
        <taxon>Embryophyta</taxon>
        <taxon>Tracheophyta</taxon>
        <taxon>Spermatophyta</taxon>
        <taxon>Magnoliopsida</taxon>
        <taxon>eudicotyledons</taxon>
        <taxon>Gunneridae</taxon>
        <taxon>Pentapetalae</taxon>
        <taxon>asterids</taxon>
        <taxon>lamiids</taxon>
        <taxon>Solanales</taxon>
        <taxon>Solanaceae</taxon>
        <taxon>Solanoideae</taxon>
        <taxon>Solaneae</taxon>
        <taxon>Solanum</taxon>
    </lineage>
</organism>
<gene>
    <name evidence="2" type="ORF">R3W88_022099</name>
</gene>
<proteinExistence type="predicted"/>
<comment type="caution">
    <text evidence="2">The sequence shown here is derived from an EMBL/GenBank/DDBJ whole genome shotgun (WGS) entry which is preliminary data.</text>
</comment>
<dbReference type="Proteomes" id="UP001311915">
    <property type="component" value="Unassembled WGS sequence"/>
</dbReference>
<accession>A0AAV9LTQ8</accession>
<dbReference type="InterPro" id="IPR012967">
    <property type="entry name" value="COMT_dimerisation"/>
</dbReference>
<dbReference type="Gene3D" id="3.40.50.150">
    <property type="entry name" value="Vaccinia Virus protein VP39"/>
    <property type="match status" value="1"/>
</dbReference>
<protein>
    <recommendedName>
        <fullName evidence="1">O-methyltransferase dimerisation domain-containing protein</fullName>
    </recommendedName>
</protein>
<dbReference type="GO" id="GO:0008168">
    <property type="term" value="F:methyltransferase activity"/>
    <property type="evidence" value="ECO:0007669"/>
    <property type="project" value="InterPro"/>
</dbReference>
<dbReference type="InterPro" id="IPR029063">
    <property type="entry name" value="SAM-dependent_MTases_sf"/>
</dbReference>
<dbReference type="PROSITE" id="PS51683">
    <property type="entry name" value="SAM_OMT_II"/>
    <property type="match status" value="1"/>
</dbReference>
<dbReference type="EMBL" id="JAWPEI010000004">
    <property type="protein sequence ID" value="KAK4729111.1"/>
    <property type="molecule type" value="Genomic_DNA"/>
</dbReference>
<sequence>MSSSALRCAVQLDISNVLYKYGKPMHLSYLSTELSLIIDPSKISFLPNLMRFLVHYGILEQHDHDYYSLTPSSRFLVKDEPFNLRSLVLFAHDPSTQKAWFELGTYYKNDFPTAFHAAHGKPFWDYFSKEPKLGDIFNDEMEIICLNVVSTYPIIRDQTMNRNKTRSIC</sequence>
<dbReference type="SUPFAM" id="SSF53335">
    <property type="entry name" value="S-adenosyl-L-methionine-dependent methyltransferases"/>
    <property type="match status" value="1"/>
</dbReference>
<name>A0AAV9LTQ8_9SOLN</name>
<dbReference type="GO" id="GO:0046983">
    <property type="term" value="F:protein dimerization activity"/>
    <property type="evidence" value="ECO:0007669"/>
    <property type="project" value="InterPro"/>
</dbReference>